<reference evidence="3 4" key="2">
    <citation type="submission" date="2018-11" db="EMBL/GenBank/DDBJ databases">
        <authorList>
            <consortium name="Pathogen Informatics"/>
        </authorList>
    </citation>
    <scope>NUCLEOTIDE SEQUENCE [LARGE SCALE GENOMIC DNA]</scope>
    <source>
        <strain evidence="3 4">Costa Rica</strain>
    </source>
</reference>
<evidence type="ECO:0000313" key="3">
    <source>
        <dbReference type="EMBL" id="VDM55423.1"/>
    </source>
</evidence>
<dbReference type="AlphaFoldDB" id="A0A0R3PHL0"/>
<gene>
    <name evidence="3" type="ORF">ACOC_LOCUS3838</name>
</gene>
<accession>A0A0R3PHL0</accession>
<dbReference type="SUPFAM" id="SSF55797">
    <property type="entry name" value="PR-1-like"/>
    <property type="match status" value="1"/>
</dbReference>
<dbReference type="EMBL" id="UYYA01001477">
    <property type="protein sequence ID" value="VDM55423.1"/>
    <property type="molecule type" value="Genomic_DNA"/>
</dbReference>
<feature type="chain" id="PRO_5043130126" evidence="1">
    <location>
        <begin position="23"/>
        <end position="212"/>
    </location>
</feature>
<evidence type="ECO:0000256" key="1">
    <source>
        <dbReference type="SAM" id="SignalP"/>
    </source>
</evidence>
<name>A0A0R3PHL0_ANGCS</name>
<keyword evidence="1" id="KW-0732">Signal</keyword>
<dbReference type="InterPro" id="IPR014044">
    <property type="entry name" value="CAP_dom"/>
</dbReference>
<evidence type="ECO:0000259" key="2">
    <source>
        <dbReference type="SMART" id="SM00198"/>
    </source>
</evidence>
<evidence type="ECO:0000313" key="5">
    <source>
        <dbReference type="WBParaSite" id="ACOC_0000383701-mRNA-1"/>
    </source>
</evidence>
<dbReference type="SMART" id="SM00198">
    <property type="entry name" value="SCP"/>
    <property type="match status" value="1"/>
</dbReference>
<feature type="signal peptide" evidence="1">
    <location>
        <begin position="1"/>
        <end position="22"/>
    </location>
</feature>
<dbReference type="OrthoDB" id="5874910at2759"/>
<evidence type="ECO:0000313" key="4">
    <source>
        <dbReference type="Proteomes" id="UP000267027"/>
    </source>
</evidence>
<dbReference type="WBParaSite" id="ACOC_0000383701-mRNA-1">
    <property type="protein sequence ID" value="ACOC_0000383701-mRNA-1"/>
    <property type="gene ID" value="ACOC_0000383701"/>
</dbReference>
<protein>
    <submittedName>
        <fullName evidence="5">SCP domain-containing protein</fullName>
    </submittedName>
</protein>
<feature type="domain" description="SCP" evidence="2">
    <location>
        <begin position="60"/>
        <end position="184"/>
    </location>
</feature>
<dbReference type="InterPro" id="IPR035940">
    <property type="entry name" value="CAP_sf"/>
</dbReference>
<keyword evidence="4" id="KW-1185">Reference proteome</keyword>
<dbReference type="Gene3D" id="3.40.33.10">
    <property type="entry name" value="CAP"/>
    <property type="match status" value="2"/>
</dbReference>
<reference evidence="5" key="1">
    <citation type="submission" date="2017-02" db="UniProtKB">
        <authorList>
            <consortium name="WormBaseParasite"/>
        </authorList>
    </citation>
    <scope>IDENTIFICATION</scope>
</reference>
<organism evidence="5">
    <name type="scientific">Angiostrongylus costaricensis</name>
    <name type="common">Nematode worm</name>
    <dbReference type="NCBI Taxonomy" id="334426"/>
    <lineage>
        <taxon>Eukaryota</taxon>
        <taxon>Metazoa</taxon>
        <taxon>Ecdysozoa</taxon>
        <taxon>Nematoda</taxon>
        <taxon>Chromadorea</taxon>
        <taxon>Rhabditida</taxon>
        <taxon>Rhabditina</taxon>
        <taxon>Rhabditomorpha</taxon>
        <taxon>Strongyloidea</taxon>
        <taxon>Metastrongylidae</taxon>
        <taxon>Angiostrongylus</taxon>
    </lineage>
</organism>
<sequence>MILANTVSVGCFGAMCVGSSAAACVFSSPDVSFGQRLYTSGEPCRDDIQCTGFSPAFCEDGLCVNDEYDCPAEQFALNHVVLCDKKPSPPYAHPGYSENIHVPAMTATDLLGAIQNAIATFTRELTVNGIASNMVLTPQIFHRTTRTVTKVLWASNRFLACATHLCRGFYFTSCIYRNPVNVIGQSIYPIGAVCSTCPTGPKNCNPAIGLCS</sequence>
<proteinExistence type="predicted"/>
<dbReference type="Proteomes" id="UP000267027">
    <property type="component" value="Unassembled WGS sequence"/>
</dbReference>
<dbReference type="OMA" id="CATHLCR"/>